<evidence type="ECO:0000313" key="2">
    <source>
        <dbReference type="EMBL" id="MDP9899051.1"/>
    </source>
</evidence>
<feature type="transmembrane region" description="Helical" evidence="1">
    <location>
        <begin position="549"/>
        <end position="569"/>
    </location>
</feature>
<evidence type="ECO:0000256" key="1">
    <source>
        <dbReference type="SAM" id="Phobius"/>
    </source>
</evidence>
<keyword evidence="3" id="KW-1185">Reference proteome</keyword>
<feature type="transmembrane region" description="Helical" evidence="1">
    <location>
        <begin position="989"/>
        <end position="1008"/>
    </location>
</feature>
<dbReference type="PANTHER" id="PTHR32063:SF18">
    <property type="entry name" value="CATION EFFLUX SYSTEM PROTEIN"/>
    <property type="match status" value="1"/>
</dbReference>
<evidence type="ECO:0000313" key="3">
    <source>
        <dbReference type="Proteomes" id="UP001226867"/>
    </source>
</evidence>
<feature type="transmembrane region" description="Helical" evidence="1">
    <location>
        <begin position="485"/>
        <end position="508"/>
    </location>
</feature>
<gene>
    <name evidence="2" type="ORF">J2W36_001296</name>
</gene>
<feature type="transmembrane region" description="Helical" evidence="1">
    <location>
        <begin position="415"/>
        <end position="437"/>
    </location>
</feature>
<dbReference type="PANTHER" id="PTHR32063">
    <property type="match status" value="1"/>
</dbReference>
<feature type="transmembrane region" description="Helical" evidence="1">
    <location>
        <begin position="349"/>
        <end position="370"/>
    </location>
</feature>
<dbReference type="SUPFAM" id="SSF82866">
    <property type="entry name" value="Multidrug efflux transporter AcrB transmembrane domain"/>
    <property type="match status" value="2"/>
</dbReference>
<comment type="caution">
    <text evidence="2">The sequence shown here is derived from an EMBL/GenBank/DDBJ whole genome shotgun (WGS) entry which is preliminary data.</text>
</comment>
<feature type="transmembrane region" description="Helical" evidence="1">
    <location>
        <begin position="888"/>
        <end position="907"/>
    </location>
</feature>
<dbReference type="EMBL" id="JAUSRO010000004">
    <property type="protein sequence ID" value="MDP9899051.1"/>
    <property type="molecule type" value="Genomic_DNA"/>
</dbReference>
<keyword evidence="1" id="KW-0472">Membrane</keyword>
<dbReference type="InterPro" id="IPR001036">
    <property type="entry name" value="Acrflvin-R"/>
</dbReference>
<dbReference type="Proteomes" id="UP001226867">
    <property type="component" value="Unassembled WGS sequence"/>
</dbReference>
<dbReference type="RefSeq" id="WP_307688879.1">
    <property type="nucleotide sequence ID" value="NZ_JAUSRO010000004.1"/>
</dbReference>
<accession>A0ABT9S3X5</accession>
<feature type="transmembrane region" description="Helical" evidence="1">
    <location>
        <begin position="1014"/>
        <end position="1038"/>
    </location>
</feature>
<name>A0ABT9S3X5_9BURK</name>
<dbReference type="Gene3D" id="3.30.70.1440">
    <property type="entry name" value="Multidrug efflux transporter AcrB pore domain"/>
    <property type="match status" value="1"/>
</dbReference>
<proteinExistence type="predicted"/>
<protein>
    <submittedName>
        <fullName evidence="2">Multidrug efflux pump subunit AcrB</fullName>
    </submittedName>
</protein>
<keyword evidence="1" id="KW-0812">Transmembrane</keyword>
<feature type="transmembrane region" description="Helical" evidence="1">
    <location>
        <begin position="914"/>
        <end position="934"/>
    </location>
</feature>
<dbReference type="SUPFAM" id="SSF82693">
    <property type="entry name" value="Multidrug efflux transporter AcrB pore domain, PN1, PN2, PC1 and PC2 subdomains"/>
    <property type="match status" value="3"/>
</dbReference>
<dbReference type="PRINTS" id="PR00702">
    <property type="entry name" value="ACRIFLAVINRP"/>
</dbReference>
<feature type="transmembrane region" description="Helical" evidence="1">
    <location>
        <begin position="382"/>
        <end position="403"/>
    </location>
</feature>
<organism evidence="2 3">
    <name type="scientific">Variovorax ginsengisoli</name>
    <dbReference type="NCBI Taxonomy" id="363844"/>
    <lineage>
        <taxon>Bacteria</taxon>
        <taxon>Pseudomonadati</taxon>
        <taxon>Pseudomonadota</taxon>
        <taxon>Betaproteobacteria</taxon>
        <taxon>Burkholderiales</taxon>
        <taxon>Comamonadaceae</taxon>
        <taxon>Variovorax</taxon>
    </lineage>
</organism>
<sequence length="1050" mass="114740">MSAPEPHAQEKPKGFNLSGWALDHAPLTRYLMVVLMLLGCAAYFQLGQDEDPPFTFRAMVVRTYWPGATAQQVAEQVTDKLERTLQEAPYADKIRSYSKPGESQIIFQIKDSAKASEVPNVWYTVRKKIGDIRGTLPSNIQGPFFNDDFGDVYGVIYALQADGFSYAELRDFADDARQQLLRVKDVAKVEQFGVQDEKVYIELSQKRVAQLGLDLNAVIQQLGAQNAVESAGVIQAPLDVVQMRVAGQFTSVDQLRNMPIRGSSGVQIRLGDVADVRRGYVDPPTTKVHHQGREVIALGVSMAKGGDIIALGKALRGASAEIQRRLPAGVELVQVQDQPVAVATSVNEFIHVLIEAVAIVLAVSFIALGLHKGGRLGWHVDVRPGLVVAITIPLVLAVTFLAMNYFNIGLHKISLGSLIIALGLLVDDAIIAVEMMVRKMEEGYDKARAATFAYDVTAKPMLTGTLITAAGFLPIGLAKSVTGEYTFAIFAVTVIALVLSWIVSVYFVPYLGTLLLKVKAHDPDQPPHELFDTRFYNGFRRAVNWCVEYRWLTIGATVLIFVLGIVGMGRVQQQFFPDSSRPEVMVELWFPEGTSMQANEEVTRRAERRLMAEAGVSTVSTWIGSGVPRFYLPLDQVFPQSNVSQMIVMAQSLSDREHLRKTLPGLLAQEFPEARGRVKLLPNGPPVPYPVQFRVIGLEPAQLRLYADEVKAALRDNPHMRGVNDNWNESVKVIRLEVDQAKARALGVTSQSIAQAARNTYTGTTVGQYRENDRLIDIVMRAQPGDSNDISDIANAYLPTASGTSIPLTQIAKPVFGWEPGVMWRENRDYAITVQGDIVEGLQGATVTSELLPRLREIEAGWRAAGKSGYRIEVAGATEESSKGSASIVAGVPIMLFLVFTLLMLQLHSFSRALLVFITGPLGIAGVAAALLLLNRPFGFVALLGVIALMGMIQRNSVILIDQIESDRTAGVPAWDAIVESAVRRLRPIVLTAAAAVLAMIPLSRSVFWGPMAVAIMGGLIVATVLTLLALPAMYAAAFRVKRETENRPV</sequence>
<dbReference type="Gene3D" id="3.30.70.1430">
    <property type="entry name" value="Multidrug efflux transporter AcrB pore domain"/>
    <property type="match status" value="2"/>
</dbReference>
<dbReference type="Pfam" id="PF00873">
    <property type="entry name" value="ACR_tran"/>
    <property type="match status" value="1"/>
</dbReference>
<dbReference type="SUPFAM" id="SSF82714">
    <property type="entry name" value="Multidrug efflux transporter AcrB TolC docking domain, DN and DC subdomains"/>
    <property type="match status" value="2"/>
</dbReference>
<dbReference type="InterPro" id="IPR027463">
    <property type="entry name" value="AcrB_DN_DC_subdom"/>
</dbReference>
<dbReference type="Gene3D" id="3.30.2090.10">
    <property type="entry name" value="Multidrug efflux transporter AcrB TolC docking domain, DN and DC subdomains"/>
    <property type="match status" value="2"/>
</dbReference>
<reference evidence="2 3" key="1">
    <citation type="submission" date="2023-07" db="EMBL/GenBank/DDBJ databases">
        <title>Sorghum-associated microbial communities from plants grown in Nebraska, USA.</title>
        <authorList>
            <person name="Schachtman D."/>
        </authorList>
    </citation>
    <scope>NUCLEOTIDE SEQUENCE [LARGE SCALE GENOMIC DNA]</scope>
    <source>
        <strain evidence="2 3">DS1607</strain>
    </source>
</reference>
<keyword evidence="1" id="KW-1133">Transmembrane helix</keyword>
<feature type="transmembrane region" description="Helical" evidence="1">
    <location>
        <begin position="940"/>
        <end position="961"/>
    </location>
</feature>
<dbReference type="Gene3D" id="3.30.70.1320">
    <property type="entry name" value="Multidrug efflux transporter AcrB pore domain like"/>
    <property type="match status" value="1"/>
</dbReference>
<dbReference type="Gene3D" id="1.20.1640.10">
    <property type="entry name" value="Multidrug efflux transporter AcrB transmembrane domain"/>
    <property type="match status" value="2"/>
</dbReference>
<feature type="transmembrane region" description="Helical" evidence="1">
    <location>
        <begin position="27"/>
        <end position="46"/>
    </location>
</feature>